<reference evidence="3" key="1">
    <citation type="submission" date="2017-02" db="UniProtKB">
        <authorList>
            <consortium name="WormBaseParasite"/>
        </authorList>
    </citation>
    <scope>IDENTIFICATION</scope>
</reference>
<keyword evidence="2" id="KW-1185">Reference proteome</keyword>
<dbReference type="Proteomes" id="UP000274131">
    <property type="component" value="Unassembled WGS sequence"/>
</dbReference>
<dbReference type="WBParaSite" id="EVEC_0001067001-mRNA-1">
    <property type="protein sequence ID" value="EVEC_0001067001-mRNA-1"/>
    <property type="gene ID" value="EVEC_0001067001"/>
</dbReference>
<organism evidence="3">
    <name type="scientific">Enterobius vermicularis</name>
    <name type="common">Human pinworm</name>
    <dbReference type="NCBI Taxonomy" id="51028"/>
    <lineage>
        <taxon>Eukaryota</taxon>
        <taxon>Metazoa</taxon>
        <taxon>Ecdysozoa</taxon>
        <taxon>Nematoda</taxon>
        <taxon>Chromadorea</taxon>
        <taxon>Rhabditida</taxon>
        <taxon>Spirurina</taxon>
        <taxon>Oxyuridomorpha</taxon>
        <taxon>Oxyuroidea</taxon>
        <taxon>Oxyuridae</taxon>
        <taxon>Enterobius</taxon>
    </lineage>
</organism>
<reference evidence="1 2" key="2">
    <citation type="submission" date="2018-10" db="EMBL/GenBank/DDBJ databases">
        <authorList>
            <consortium name="Pathogen Informatics"/>
        </authorList>
    </citation>
    <scope>NUCLEOTIDE SEQUENCE [LARGE SCALE GENOMIC DNA]</scope>
</reference>
<protein>
    <submittedName>
        <fullName evidence="3">IgGFc_binding domain-containing protein</fullName>
    </submittedName>
</protein>
<dbReference type="OrthoDB" id="5845376at2759"/>
<name>A0A0N4VIL7_ENTVE</name>
<sequence length="392" mass="43369">MRKDLKAGIQNINSTKIYVKSDIPISVIAHDFCDGIGDSLSVWPTTLASRRFAFSIPAAASDGLELLYFFSMHSAVVNYTIISNDNKISETKEIQGGLMADDVVYAISPGDVSVYVETSEPIHIIAAVTRLPIQNLPNKVDFGCFMPIPVTNTACSRNTGKGELSEWGQKESGVNDVHVTDLDAGNYYTFTPPHYSCAPFNIIIYNSSSLINSQRVLPGNVQSPINFEKSKIGEVKTVFSNLFSLTSSVPIRVIRYGGCGTTKEWKEEGGFLDNLPSRSEYITGTTGYVLFNDYDDVSVFGDETIRNTSKHNGEMIGPVFFKNFTYNDETMWMTTFTEEKGLHWFSSKGYYMLHVAGSADDSAQGYTPHFQSSSAVHEVFEAFEFCGTCLHL</sequence>
<evidence type="ECO:0000313" key="1">
    <source>
        <dbReference type="EMBL" id="VDD95262.1"/>
    </source>
</evidence>
<dbReference type="EMBL" id="UXUI01010459">
    <property type="protein sequence ID" value="VDD95262.1"/>
    <property type="molecule type" value="Genomic_DNA"/>
</dbReference>
<accession>A0A0N4VIL7</accession>
<evidence type="ECO:0000313" key="2">
    <source>
        <dbReference type="Proteomes" id="UP000274131"/>
    </source>
</evidence>
<evidence type="ECO:0000313" key="3">
    <source>
        <dbReference type="WBParaSite" id="EVEC_0001067001-mRNA-1"/>
    </source>
</evidence>
<dbReference type="AlphaFoldDB" id="A0A0N4VIL7"/>
<proteinExistence type="predicted"/>
<dbReference type="STRING" id="51028.A0A0N4VIL7"/>
<gene>
    <name evidence="1" type="ORF">EVEC_LOCUS10013</name>
</gene>